<protein>
    <submittedName>
        <fullName evidence="2">Uncharacterized protein</fullName>
    </submittedName>
</protein>
<evidence type="ECO:0000256" key="1">
    <source>
        <dbReference type="SAM" id="MobiDB-lite"/>
    </source>
</evidence>
<feature type="region of interest" description="Disordered" evidence="1">
    <location>
        <begin position="133"/>
        <end position="159"/>
    </location>
</feature>
<dbReference type="KEGG" id="psoj:PHYSODRAFT_332937"/>
<dbReference type="InParanoid" id="G4ZLJ7"/>
<feature type="region of interest" description="Disordered" evidence="1">
    <location>
        <begin position="1"/>
        <end position="25"/>
    </location>
</feature>
<dbReference type="GeneID" id="20646562"/>
<dbReference type="STRING" id="1094619.G4ZLJ7"/>
<keyword evidence="3" id="KW-1185">Reference proteome</keyword>
<organism evidence="2 3">
    <name type="scientific">Phytophthora sojae (strain P6497)</name>
    <name type="common">Soybean stem and root rot agent</name>
    <name type="synonym">Phytophthora megasperma f. sp. glycines</name>
    <dbReference type="NCBI Taxonomy" id="1094619"/>
    <lineage>
        <taxon>Eukaryota</taxon>
        <taxon>Sar</taxon>
        <taxon>Stramenopiles</taxon>
        <taxon>Oomycota</taxon>
        <taxon>Peronosporomycetes</taxon>
        <taxon>Peronosporales</taxon>
        <taxon>Peronosporaceae</taxon>
        <taxon>Phytophthora</taxon>
    </lineage>
</organism>
<gene>
    <name evidence="2" type="ORF">PHYSODRAFT_332937</name>
</gene>
<reference evidence="2 3" key="1">
    <citation type="journal article" date="2006" name="Science">
        <title>Phytophthora genome sequences uncover evolutionary origins and mechanisms of pathogenesis.</title>
        <authorList>
            <person name="Tyler B.M."/>
            <person name="Tripathy S."/>
            <person name="Zhang X."/>
            <person name="Dehal P."/>
            <person name="Jiang R.H."/>
            <person name="Aerts A."/>
            <person name="Arredondo F.D."/>
            <person name="Baxter L."/>
            <person name="Bensasson D."/>
            <person name="Beynon J.L."/>
            <person name="Chapman J."/>
            <person name="Damasceno C.M."/>
            <person name="Dorrance A.E."/>
            <person name="Dou D."/>
            <person name="Dickerman A.W."/>
            <person name="Dubchak I.L."/>
            <person name="Garbelotto M."/>
            <person name="Gijzen M."/>
            <person name="Gordon S.G."/>
            <person name="Govers F."/>
            <person name="Grunwald N.J."/>
            <person name="Huang W."/>
            <person name="Ivors K.L."/>
            <person name="Jones R.W."/>
            <person name="Kamoun S."/>
            <person name="Krampis K."/>
            <person name="Lamour K.H."/>
            <person name="Lee M.K."/>
            <person name="McDonald W.H."/>
            <person name="Medina M."/>
            <person name="Meijer H.J."/>
            <person name="Nordberg E.K."/>
            <person name="Maclean D.J."/>
            <person name="Ospina-Giraldo M.D."/>
            <person name="Morris P.F."/>
            <person name="Phuntumart V."/>
            <person name="Putnam N.H."/>
            <person name="Rash S."/>
            <person name="Rose J.K."/>
            <person name="Sakihama Y."/>
            <person name="Salamov A.A."/>
            <person name="Savidor A."/>
            <person name="Scheuring C.F."/>
            <person name="Smith B.M."/>
            <person name="Sobral B.W."/>
            <person name="Terry A."/>
            <person name="Torto-Alalibo T.A."/>
            <person name="Win J."/>
            <person name="Xu Z."/>
            <person name="Zhang H."/>
            <person name="Grigoriev I.V."/>
            <person name="Rokhsar D.S."/>
            <person name="Boore J.L."/>
        </authorList>
    </citation>
    <scope>NUCLEOTIDE SEQUENCE [LARGE SCALE GENOMIC DNA]</scope>
    <source>
        <strain evidence="2 3">P6497</strain>
    </source>
</reference>
<evidence type="ECO:0000313" key="2">
    <source>
        <dbReference type="EMBL" id="EGZ14572.1"/>
    </source>
</evidence>
<dbReference type="Proteomes" id="UP000002640">
    <property type="component" value="Unassembled WGS sequence"/>
</dbReference>
<evidence type="ECO:0000313" key="3">
    <source>
        <dbReference type="Proteomes" id="UP000002640"/>
    </source>
</evidence>
<dbReference type="EMBL" id="JH159155">
    <property type="protein sequence ID" value="EGZ14572.1"/>
    <property type="molecule type" value="Genomic_DNA"/>
</dbReference>
<accession>G4ZLJ7</accession>
<proteinExistence type="predicted"/>
<dbReference type="AlphaFoldDB" id="G4ZLJ7"/>
<sequence>MGTGNGERARHLQQLAGSKSRDSSGRLVHPFLQPALKYPRYRIDDPRTSSVTTFSDSCMPEGHVFYGADHDADGKTRGEVNGTLVLDIGDWDTHWLASLVLAILAEEVNGYKVSISVGGESSDGLQRRQLVESGTTGFNDHGRLDASPPAREQEANYNF</sequence>
<dbReference type="RefSeq" id="XP_009528321.1">
    <property type="nucleotide sequence ID" value="XM_009530026.1"/>
</dbReference>
<name>G4ZLJ7_PHYSP</name>